<feature type="transmembrane region" description="Helical" evidence="1">
    <location>
        <begin position="63"/>
        <end position="83"/>
    </location>
</feature>
<feature type="transmembrane region" description="Helical" evidence="1">
    <location>
        <begin position="30"/>
        <end position="51"/>
    </location>
</feature>
<gene>
    <name evidence="2" type="ORF">RV15_GL003439</name>
</gene>
<evidence type="ECO:0000313" key="3">
    <source>
        <dbReference type="Proteomes" id="UP000183039"/>
    </source>
</evidence>
<keyword evidence="1" id="KW-0472">Membrane</keyword>
<name>A0AA91JPG0_9ENTE</name>
<accession>A0AA91JPG0</accession>
<dbReference type="Proteomes" id="UP000183039">
    <property type="component" value="Unassembled WGS sequence"/>
</dbReference>
<reference evidence="2 3" key="1">
    <citation type="submission" date="2014-12" db="EMBL/GenBank/DDBJ databases">
        <title>Draft genome sequences of 29 type strains of Enterococci.</title>
        <authorList>
            <person name="Zhong Z."/>
            <person name="Sun Z."/>
            <person name="Liu W."/>
            <person name="Zhang W."/>
            <person name="Zhang H."/>
        </authorList>
    </citation>
    <scope>NUCLEOTIDE SEQUENCE [LARGE SCALE GENOMIC DNA]</scope>
    <source>
        <strain evidence="2 3">DSM 22801</strain>
    </source>
</reference>
<keyword evidence="1" id="KW-1133">Transmembrane helix</keyword>
<protein>
    <submittedName>
        <fullName evidence="2">Uncharacterized protein</fullName>
    </submittedName>
</protein>
<keyword evidence="1" id="KW-0812">Transmembrane</keyword>
<dbReference type="EMBL" id="JXLC01000008">
    <property type="protein sequence ID" value="OJG92054.1"/>
    <property type="molecule type" value="Genomic_DNA"/>
</dbReference>
<dbReference type="AlphaFoldDB" id="A0AA91JPG0"/>
<comment type="caution">
    <text evidence="2">The sequence shown here is derived from an EMBL/GenBank/DDBJ whole genome shotgun (WGS) entry which is preliminary data.</text>
</comment>
<sequence length="178" mass="20286">MERQIERVDKKAKVLMKGKFNYSSSKFKKMLVRIFLVLTFIFVFLFGIEIINSASINLDGEVLLILFGTIYFVGAIYLSEIIYEKLFLKEVVITKYTNGIKILIDNDEIIIQMNKIRRVKAELSYGVGSRGSSKGSSRSSTKLVIYTNTEVFHFTTLGINEGVKKVESYINKGIEINT</sequence>
<organism evidence="2 3">
    <name type="scientific">Enterococcus silesiacus</name>
    <dbReference type="NCBI Taxonomy" id="332949"/>
    <lineage>
        <taxon>Bacteria</taxon>
        <taxon>Bacillati</taxon>
        <taxon>Bacillota</taxon>
        <taxon>Bacilli</taxon>
        <taxon>Lactobacillales</taxon>
        <taxon>Enterococcaceae</taxon>
        <taxon>Enterococcus</taxon>
    </lineage>
</organism>
<evidence type="ECO:0000313" key="2">
    <source>
        <dbReference type="EMBL" id="OJG92054.1"/>
    </source>
</evidence>
<proteinExistence type="predicted"/>
<evidence type="ECO:0000256" key="1">
    <source>
        <dbReference type="SAM" id="Phobius"/>
    </source>
</evidence>